<evidence type="ECO:0000313" key="2">
    <source>
        <dbReference type="Proteomes" id="UP000790096"/>
    </source>
</evidence>
<keyword evidence="2" id="KW-1185">Reference proteome</keyword>
<evidence type="ECO:0008006" key="3">
    <source>
        <dbReference type="Google" id="ProtNLM"/>
    </source>
</evidence>
<dbReference type="Proteomes" id="UP000790096">
    <property type="component" value="Unassembled WGS sequence"/>
</dbReference>
<dbReference type="RefSeq" id="WP_214237873.1">
    <property type="nucleotide sequence ID" value="NZ_JABBFR010000018.1"/>
</dbReference>
<proteinExistence type="predicted"/>
<name>A0ABS5T2J0_9GAMM</name>
<dbReference type="InterPro" id="IPR053716">
    <property type="entry name" value="Flag_assembly_chemotaxis_eff"/>
</dbReference>
<dbReference type="Gene3D" id="1.10.287.1700">
    <property type="match status" value="1"/>
</dbReference>
<protein>
    <recommendedName>
        <fullName evidence="3">Flagellar FliJ protein</fullName>
    </recommendedName>
</protein>
<reference evidence="1 2" key="1">
    <citation type="submission" date="2020-04" db="EMBL/GenBank/DDBJ databases">
        <title>Genome sequencing of Rosenbergiella species.</title>
        <authorList>
            <person name="Alvarez-Perez S."/>
            <person name="Lievens B."/>
        </authorList>
    </citation>
    <scope>NUCLEOTIDE SEQUENCE [LARGE SCALE GENOMIC DNA]</scope>
    <source>
        <strain evidence="1 2">S61</strain>
    </source>
</reference>
<evidence type="ECO:0000313" key="1">
    <source>
        <dbReference type="EMBL" id="MBT0725218.1"/>
    </source>
</evidence>
<accession>A0ABS5T2J0</accession>
<dbReference type="EMBL" id="JABBFR010000018">
    <property type="protein sequence ID" value="MBT0725218.1"/>
    <property type="molecule type" value="Genomic_DNA"/>
</dbReference>
<organism evidence="1 2">
    <name type="scientific">Rosenbergiella gaditana</name>
    <dbReference type="NCBI Taxonomy" id="2726987"/>
    <lineage>
        <taxon>Bacteria</taxon>
        <taxon>Pseudomonadati</taxon>
        <taxon>Pseudomonadota</taxon>
        <taxon>Gammaproteobacteria</taxon>
        <taxon>Enterobacterales</taxon>
        <taxon>Erwiniaceae</taxon>
        <taxon>Rosenbergiella</taxon>
    </lineage>
</organism>
<comment type="caution">
    <text evidence="1">The sequence shown here is derived from an EMBL/GenBank/DDBJ whole genome shotgun (WGS) entry which is preliminary data.</text>
</comment>
<gene>
    <name evidence="1" type="ORF">HH682_12475</name>
</gene>
<sequence>MSHPLSPQLKALERLRQQRRVQCQQRVVEQQQRVERMRNKLDTLQHFIDSPKPSMASGLVLSNQEIYSRELRRLYQWQQQQYQCAEQELAQRNAQLIASHRQEKQLEHYCQAKTDAEEKRQQQHAQKLSDELAALRFSSKS</sequence>